<dbReference type="AlphaFoldDB" id="N0E1L2"/>
<reference evidence="1 2" key="1">
    <citation type="journal article" date="2013" name="ISME J.">
        <title>A metabolic model for members of the genus Tetrasphaera involved in enhanced biological phosphorus removal.</title>
        <authorList>
            <person name="Kristiansen R."/>
            <person name="Nguyen H.T.T."/>
            <person name="Saunders A.M."/>
            <person name="Nielsen J.L."/>
            <person name="Wimmer R."/>
            <person name="Le V.Q."/>
            <person name="McIlroy S.J."/>
            <person name="Petrovski S."/>
            <person name="Seviour R.J."/>
            <person name="Calteau A."/>
            <person name="Nielsen K.L."/>
            <person name="Nielsen P.H."/>
        </authorList>
    </citation>
    <scope>NUCLEOTIDE SEQUENCE [LARGE SCALE GENOMIC DNA]</scope>
    <source>
        <strain evidence="1 2">Lp2</strain>
    </source>
</reference>
<dbReference type="Proteomes" id="UP000013167">
    <property type="component" value="Unassembled WGS sequence"/>
</dbReference>
<dbReference type="HOGENOM" id="CLU_3158773_0_0_11"/>
<name>N0E1L2_9MICO</name>
<evidence type="ECO:0000313" key="2">
    <source>
        <dbReference type="Proteomes" id="UP000013167"/>
    </source>
</evidence>
<dbReference type="RefSeq" id="WP_010849558.1">
    <property type="nucleotide sequence ID" value="NZ_HF570956.1"/>
</dbReference>
<dbReference type="STRING" id="1193181.BN10_300007"/>
<gene>
    <name evidence="1" type="ORF">BN10_300007</name>
</gene>
<organism evidence="1 2">
    <name type="scientific">Phycicoccus elongatus Lp2</name>
    <dbReference type="NCBI Taxonomy" id="1193181"/>
    <lineage>
        <taxon>Bacteria</taxon>
        <taxon>Bacillati</taxon>
        <taxon>Actinomycetota</taxon>
        <taxon>Actinomycetes</taxon>
        <taxon>Micrococcales</taxon>
        <taxon>Intrasporangiaceae</taxon>
        <taxon>Phycicoccus</taxon>
    </lineage>
</organism>
<keyword evidence="2" id="KW-1185">Reference proteome</keyword>
<protein>
    <recommendedName>
        <fullName evidence="3">Bacterial bifunctional deaminase-reductase C-terminal domain-containing protein</fullName>
    </recommendedName>
</protein>
<evidence type="ECO:0000313" key="1">
    <source>
        <dbReference type="EMBL" id="CCH69666.1"/>
    </source>
</evidence>
<accession>N0E1L2</accession>
<sequence length="48" mass="5049">MQVVLVPIVPGRGVSLWEGLAGLEDGYDVESIASATTGVMHLIVRLKA</sequence>
<proteinExistence type="predicted"/>
<dbReference type="EMBL" id="CAIZ01000098">
    <property type="protein sequence ID" value="CCH69666.1"/>
    <property type="molecule type" value="Genomic_DNA"/>
</dbReference>
<evidence type="ECO:0008006" key="3">
    <source>
        <dbReference type="Google" id="ProtNLM"/>
    </source>
</evidence>
<comment type="caution">
    <text evidence="1">The sequence shown here is derived from an EMBL/GenBank/DDBJ whole genome shotgun (WGS) entry which is preliminary data.</text>
</comment>